<dbReference type="EMBL" id="NAPY01000010">
    <property type="protein sequence ID" value="MUL36390.1"/>
    <property type="molecule type" value="Genomic_DNA"/>
</dbReference>
<dbReference type="PROSITE" id="PS51257">
    <property type="entry name" value="PROKAR_LIPOPROTEIN"/>
    <property type="match status" value="1"/>
</dbReference>
<keyword evidence="4" id="KW-0732">Signal</keyword>
<name>A0A6N8FTD7_9CHRO</name>
<comment type="caution">
    <text evidence="6">The sequence shown here is derived from an EMBL/GenBank/DDBJ whole genome shotgun (WGS) entry which is preliminary data.</text>
</comment>
<evidence type="ECO:0000256" key="4">
    <source>
        <dbReference type="ARBA" id="ARBA00022729"/>
    </source>
</evidence>
<proteinExistence type="inferred from homology"/>
<dbReference type="GO" id="GO:0043190">
    <property type="term" value="C:ATP-binding cassette (ABC) transporter complex"/>
    <property type="evidence" value="ECO:0007669"/>
    <property type="project" value="InterPro"/>
</dbReference>
<dbReference type="GO" id="GO:0015833">
    <property type="term" value="P:peptide transport"/>
    <property type="evidence" value="ECO:0007669"/>
    <property type="project" value="TreeGrafter"/>
</dbReference>
<dbReference type="RefSeq" id="WP_105221822.1">
    <property type="nucleotide sequence ID" value="NZ_CAWNSU010000118.1"/>
</dbReference>
<evidence type="ECO:0000313" key="7">
    <source>
        <dbReference type="Proteomes" id="UP000441797"/>
    </source>
</evidence>
<dbReference type="PIRSF" id="PIRSF002741">
    <property type="entry name" value="MppA"/>
    <property type="match status" value="1"/>
</dbReference>
<dbReference type="PANTHER" id="PTHR30290:SF10">
    <property type="entry name" value="PERIPLASMIC OLIGOPEPTIDE-BINDING PROTEIN-RELATED"/>
    <property type="match status" value="1"/>
</dbReference>
<accession>A0A6N8FTD7</accession>
<sequence length="552" mass="60963">MNWLVSRKRLWSLGKFIGLSLLCCILVVSCNNPQSRTGSSTVNTTSAGNSARLVVGTTLRPRTLDPADNYELAGSNIMTSLSDRLYTYATGTGELEPQLATALPQVSADGLTYTIPVRQGVVFHDGTAFNAEAMAFSLNRFIQNGGKPASLLSDVVDSVQASGEYELTIRLKNAFAAFPSLLAFSGMCAVSPQAYEIGTGKFKPREFVGTGPYRLVQFTPNLIRMDVFDEYWGEKPANQGIDFQILSSSANLFNSFRTGQVDIAYQTFDPEQVQSLKQQAESQGWQALEEQSNVVTHLGLNAKQQPLDNPIVRQAIAAMIDRPLITKRVYQEQAEPLYSMIPNTFDSYQPVFQSSYGDGNVDQAKALLAQAGFTRENPLTLEIAYPAYSLTREQVASTLQEYGSQRLDGVVQIQTKAEEGATFFANIPKGIYQAVLLDWYPDFGDPDNYIHPFLSCTEGSATGCEQGASQSQGLFYYSDRMNQLIEQQRQEQNPQTRQQLFVQIQELIAQDVPAIPLVQNKDYAFGQQTVQGLQVDPILKLPLWDIEKGASS</sequence>
<comment type="subcellular location">
    <subcellularLocation>
        <location evidence="1">Cell envelope</location>
    </subcellularLocation>
</comment>
<dbReference type="SUPFAM" id="SSF53850">
    <property type="entry name" value="Periplasmic binding protein-like II"/>
    <property type="match status" value="1"/>
</dbReference>
<dbReference type="InterPro" id="IPR000914">
    <property type="entry name" value="SBP_5_dom"/>
</dbReference>
<dbReference type="Gene3D" id="3.90.76.10">
    <property type="entry name" value="Dipeptide-binding Protein, Domain 1"/>
    <property type="match status" value="1"/>
</dbReference>
<dbReference type="Gene3D" id="3.10.105.10">
    <property type="entry name" value="Dipeptide-binding Protein, Domain 3"/>
    <property type="match status" value="1"/>
</dbReference>
<dbReference type="OrthoDB" id="9796817at2"/>
<comment type="similarity">
    <text evidence="2">Belongs to the bacterial solute-binding protein 5 family.</text>
</comment>
<dbReference type="GO" id="GO:1904680">
    <property type="term" value="F:peptide transmembrane transporter activity"/>
    <property type="evidence" value="ECO:0007669"/>
    <property type="project" value="TreeGrafter"/>
</dbReference>
<dbReference type="Proteomes" id="UP000441797">
    <property type="component" value="Unassembled WGS sequence"/>
</dbReference>
<dbReference type="Pfam" id="PF00496">
    <property type="entry name" value="SBP_bac_5"/>
    <property type="match status" value="1"/>
</dbReference>
<keyword evidence="3" id="KW-0813">Transport</keyword>
<evidence type="ECO:0000313" key="6">
    <source>
        <dbReference type="EMBL" id="MUL36390.1"/>
    </source>
</evidence>
<evidence type="ECO:0000256" key="1">
    <source>
        <dbReference type="ARBA" id="ARBA00004196"/>
    </source>
</evidence>
<dbReference type="AlphaFoldDB" id="A0A6N8FTD7"/>
<protein>
    <submittedName>
        <fullName evidence="6">Peptide ABC transporter substrate-binding protein</fullName>
    </submittedName>
</protein>
<evidence type="ECO:0000256" key="3">
    <source>
        <dbReference type="ARBA" id="ARBA00022448"/>
    </source>
</evidence>
<reference evidence="6 7" key="1">
    <citation type="journal article" date="2019" name="Front. Microbiol.">
        <title>Genomic Features for Desiccation Tolerance and Sugar Biosynthesis in the Extremophile Gloeocapsopsis sp. UTEX B3054.</title>
        <authorList>
            <person name="Urrejola C."/>
            <person name="Alcorta J."/>
            <person name="Salas L."/>
            <person name="Vasquez M."/>
            <person name="Polz M.F."/>
            <person name="Vicuna R."/>
            <person name="Diez B."/>
        </authorList>
    </citation>
    <scope>NUCLEOTIDE SEQUENCE [LARGE SCALE GENOMIC DNA]</scope>
    <source>
        <strain evidence="6 7">1H9</strain>
    </source>
</reference>
<feature type="domain" description="Solute-binding protein family 5" evidence="5">
    <location>
        <begin position="94"/>
        <end position="459"/>
    </location>
</feature>
<evidence type="ECO:0000259" key="5">
    <source>
        <dbReference type="Pfam" id="PF00496"/>
    </source>
</evidence>
<dbReference type="InterPro" id="IPR039424">
    <property type="entry name" value="SBP_5"/>
</dbReference>
<dbReference type="GO" id="GO:0030313">
    <property type="term" value="C:cell envelope"/>
    <property type="evidence" value="ECO:0007669"/>
    <property type="project" value="UniProtKB-SubCell"/>
</dbReference>
<dbReference type="CDD" id="cd08519">
    <property type="entry name" value="PBP2_NikA_DppA_OppA_like_20"/>
    <property type="match status" value="1"/>
</dbReference>
<dbReference type="GO" id="GO:0042597">
    <property type="term" value="C:periplasmic space"/>
    <property type="evidence" value="ECO:0007669"/>
    <property type="project" value="UniProtKB-ARBA"/>
</dbReference>
<organism evidence="6 7">
    <name type="scientific">Gloeocapsopsis dulcis AAB1 = 1H9</name>
    <dbReference type="NCBI Taxonomy" id="1433147"/>
    <lineage>
        <taxon>Bacteria</taxon>
        <taxon>Bacillati</taxon>
        <taxon>Cyanobacteriota</taxon>
        <taxon>Cyanophyceae</taxon>
        <taxon>Oscillatoriophycideae</taxon>
        <taxon>Chroococcales</taxon>
        <taxon>Chroococcaceae</taxon>
        <taxon>Gloeocapsopsis</taxon>
        <taxon>Gloeocapsopsis dulcis</taxon>
    </lineage>
</organism>
<dbReference type="Gene3D" id="3.40.190.10">
    <property type="entry name" value="Periplasmic binding protein-like II"/>
    <property type="match status" value="1"/>
</dbReference>
<gene>
    <name evidence="6" type="ORF">BWI75_08520</name>
</gene>
<dbReference type="InterPro" id="IPR030678">
    <property type="entry name" value="Peptide/Ni-bd"/>
</dbReference>
<evidence type="ECO:0000256" key="2">
    <source>
        <dbReference type="ARBA" id="ARBA00005695"/>
    </source>
</evidence>
<keyword evidence="7" id="KW-1185">Reference proteome</keyword>
<dbReference type="PANTHER" id="PTHR30290">
    <property type="entry name" value="PERIPLASMIC BINDING COMPONENT OF ABC TRANSPORTER"/>
    <property type="match status" value="1"/>
</dbReference>